<sequence length="691" mass="80422">MAKLASRRRHTNSKLGCANCKRKKIRCDEELPQCLNCRKGRKETCSYLSLSSAEINRIKLTHSLRNSQNKLLASSFRLPTSTNSAWKSERLSLVVRLPDEKNGDDNMLEFKFEFSMLESKYPMLRYPSVQFHNVFVDSIDSEYGVDHDYRSPSDPHFALSEILSSSESIAAPNEKGLPNCIQVRTTFTRLNHRALFDKSFFKYNPICTLLHRFSPELVFSRIFFVCQKTFGASLLLLRIKQDSIIGRSIQKHAITSLESKCIAAANEIRQLFPEAIRVFQHNLRDEKQPVHEMNTQRLYLAFANWLAATTLSVLDCSIPTVFTFLVGQSIIFEEYLSHALKHDNTEVSGVQWLSLMKKNILFIHLPPYEPAFLFEMRCNLEVVFGMLKNPIVTFENQTDLLYYKRLKYYCGQMLEFLETEMLPVVYSSRNEHFVTTYPPSLMYNVVRKWVFLMPNKFNLCVNNTLGNTFLRYLSDTVKMYRAAISVGLDAVFPTARYLLSLGFEDPTFTMHQHCSYAKPLLDDFEDASFSELIWRHNVYALRIYSFFRRRFDLYRNHVIWKGSFSDINSSNRFSARHMKNALEIPVRSFSHLPLSPEHYARQIHGHYDSILKDPSASAVYTRPDDPNERLFQKAALFDLFDLSHEVNLTPTLSCQYDYVPDIGKCMEETTHSFEDLKNYFEDRKCILQGIF</sequence>
<dbReference type="CDD" id="cd00067">
    <property type="entry name" value="GAL4"/>
    <property type="match status" value="1"/>
</dbReference>
<dbReference type="InterPro" id="IPR036864">
    <property type="entry name" value="Zn2-C6_fun-type_DNA-bd_sf"/>
</dbReference>
<dbReference type="Proteomes" id="UP000037122">
    <property type="component" value="Unassembled WGS sequence"/>
</dbReference>
<dbReference type="SMART" id="SM00066">
    <property type="entry name" value="GAL4"/>
    <property type="match status" value="1"/>
</dbReference>
<dbReference type="PROSITE" id="PS50048">
    <property type="entry name" value="ZN2_CY6_FUNGAL_2"/>
    <property type="match status" value="1"/>
</dbReference>
<dbReference type="PANTHER" id="PTHR47657">
    <property type="entry name" value="STEROL REGULATORY ELEMENT-BINDING PROTEIN ECM22"/>
    <property type="match status" value="1"/>
</dbReference>
<dbReference type="VEuPathDB" id="FungiDB:CJI97_003482"/>
<reference evidence="3" key="1">
    <citation type="journal article" date="2015" name="BMC Genomics">
        <title>Draft genome of a commonly misdiagnosed multidrug resistant pathogen Candida auris.</title>
        <authorList>
            <person name="Chatterjee S."/>
            <person name="Alampalli S.V."/>
            <person name="Nageshan R.K."/>
            <person name="Chettiar S.T."/>
            <person name="Joshi S."/>
            <person name="Tatu U.S."/>
        </authorList>
    </citation>
    <scope>NUCLEOTIDE SEQUENCE [LARGE SCALE GENOMIC DNA]</scope>
    <source>
        <strain evidence="3">6684</strain>
    </source>
</reference>
<proteinExistence type="predicted"/>
<evidence type="ECO:0000259" key="1">
    <source>
        <dbReference type="PROSITE" id="PS50048"/>
    </source>
</evidence>
<name>A0A0L0P4H9_CANAR</name>
<feature type="domain" description="Zn(2)-C6 fungal-type" evidence="1">
    <location>
        <begin position="16"/>
        <end position="47"/>
    </location>
</feature>
<dbReference type="PROSITE" id="PS00463">
    <property type="entry name" value="ZN2_CY6_FUNGAL_1"/>
    <property type="match status" value="1"/>
</dbReference>
<dbReference type="GO" id="GO:0000981">
    <property type="term" value="F:DNA-binding transcription factor activity, RNA polymerase II-specific"/>
    <property type="evidence" value="ECO:0007669"/>
    <property type="project" value="InterPro"/>
</dbReference>
<dbReference type="PANTHER" id="PTHR47657:SF7">
    <property type="entry name" value="STEROL REGULATORY ELEMENT-BINDING PROTEIN ECM22"/>
    <property type="match status" value="1"/>
</dbReference>
<evidence type="ECO:0000313" key="2">
    <source>
        <dbReference type="EMBL" id="KNE00931.1"/>
    </source>
</evidence>
<comment type="caution">
    <text evidence="2">The sequence shown here is derived from an EMBL/GenBank/DDBJ whole genome shotgun (WGS) entry which is preliminary data.</text>
</comment>
<evidence type="ECO:0000313" key="3">
    <source>
        <dbReference type="Proteomes" id="UP000037122"/>
    </source>
</evidence>
<dbReference type="InterPro" id="IPR001138">
    <property type="entry name" value="Zn2Cys6_DnaBD"/>
</dbReference>
<dbReference type="VEuPathDB" id="FungiDB:CJI96_0002060"/>
<dbReference type="VEuPathDB" id="FungiDB:B9J08_003407"/>
<gene>
    <name evidence="2" type="ORF">QG37_01803</name>
</gene>
<dbReference type="InterPro" id="IPR052400">
    <property type="entry name" value="Zn2-C6_fungal_TF"/>
</dbReference>
<accession>A0A0L0P4H9</accession>
<dbReference type="VEuPathDB" id="FungiDB:CJJ07_001100"/>
<dbReference type="Pfam" id="PF00172">
    <property type="entry name" value="Zn_clus"/>
    <property type="match status" value="1"/>
</dbReference>
<dbReference type="SUPFAM" id="SSF57701">
    <property type="entry name" value="Zn2/Cys6 DNA-binding domain"/>
    <property type="match status" value="1"/>
</dbReference>
<protein>
    <recommendedName>
        <fullName evidence="1">Zn(2)-C6 fungal-type domain-containing protein</fullName>
    </recommendedName>
</protein>
<dbReference type="VEuPathDB" id="FungiDB:CJJ09_000698"/>
<dbReference type="VEuPathDB" id="FungiDB:QG37_01803"/>
<dbReference type="Gene3D" id="4.10.240.10">
    <property type="entry name" value="Zn(2)-C6 fungal-type DNA-binding domain"/>
    <property type="match status" value="1"/>
</dbReference>
<dbReference type="GO" id="GO:0008270">
    <property type="term" value="F:zinc ion binding"/>
    <property type="evidence" value="ECO:0007669"/>
    <property type="project" value="InterPro"/>
</dbReference>
<organism evidence="2 3">
    <name type="scientific">Candidozyma auris</name>
    <name type="common">Yeast</name>
    <name type="synonym">Candida auris</name>
    <dbReference type="NCBI Taxonomy" id="498019"/>
    <lineage>
        <taxon>Eukaryota</taxon>
        <taxon>Fungi</taxon>
        <taxon>Dikarya</taxon>
        <taxon>Ascomycota</taxon>
        <taxon>Saccharomycotina</taxon>
        <taxon>Pichiomycetes</taxon>
        <taxon>Metschnikowiaceae</taxon>
        <taxon>Candidozyma</taxon>
    </lineage>
</organism>
<dbReference type="AlphaFoldDB" id="A0A0L0P4H9"/>
<dbReference type="EMBL" id="LGST01000016">
    <property type="protein sequence ID" value="KNE00931.1"/>
    <property type="molecule type" value="Genomic_DNA"/>
</dbReference>